<evidence type="ECO:0000313" key="2">
    <source>
        <dbReference type="EMBL" id="VAW08142.1"/>
    </source>
</evidence>
<sequence>MTDTPDITEATETVDDQTSETLGVADERRRRHEIWVSGTEERMPFAAATNEGAQEMLPRDEDPALAIQRGIAVDDDFLEQPLVVDEERQIINMGPQHPSTHGVLRLQIELEGETVRRVKPIIGYLHTGMEKTAETLTYTQGSTNVTRMDYLSPFFNELAFSLTVEQLLGIDLPERADAIRILMTELNRVASHLLFTATMGMDIGALSMMIYGWREREIVLDFFEKVTGLRMNHNYIRPGGVAADLPDGWQDDVTHLIGVVNAGVDEYEELLNDNPIFLDRTLGVGVLTPQECKQFGITGPLARASGIDWDLRKEMPYCGIDKYEFDVPTGQHGDVFDRYIVRVAELRESLKIVEQILDMMPAGDYRTTDPKVTPPPRKRIDESMEALIHHFKLFTSGIEVPPGTAYQSVEGPRGEIGCHLVSKGGTRPWRMHWRAPSFAAVQALPSMMSDSLIADLIAALASTDPVLGDVDR</sequence>
<organism evidence="2">
    <name type="scientific">hydrothermal vent metagenome</name>
    <dbReference type="NCBI Taxonomy" id="652676"/>
    <lineage>
        <taxon>unclassified sequences</taxon>
        <taxon>metagenomes</taxon>
        <taxon>ecological metagenomes</taxon>
    </lineage>
</organism>
<dbReference type="PANTHER" id="PTHR11993">
    <property type="entry name" value="NADH-UBIQUINONE OXIDOREDUCTASE 49 KDA SUBUNIT"/>
    <property type="match status" value="1"/>
</dbReference>
<evidence type="ECO:0000259" key="1">
    <source>
        <dbReference type="Pfam" id="PF00346"/>
    </source>
</evidence>
<dbReference type="HAMAP" id="MF_01358">
    <property type="entry name" value="NDH1_NuoD"/>
    <property type="match status" value="1"/>
</dbReference>
<dbReference type="NCBIfam" id="TIGR01962">
    <property type="entry name" value="NuoD"/>
    <property type="match status" value="1"/>
</dbReference>
<keyword evidence="2" id="KW-0830">Ubiquinone</keyword>
<dbReference type="Pfam" id="PF00346">
    <property type="entry name" value="Complex1_49kDa"/>
    <property type="match status" value="1"/>
</dbReference>
<dbReference type="InterPro" id="IPR022885">
    <property type="entry name" value="NDH1_su_D/H"/>
</dbReference>
<dbReference type="NCBIfam" id="NF004739">
    <property type="entry name" value="PRK06075.1"/>
    <property type="match status" value="1"/>
</dbReference>
<dbReference type="InterPro" id="IPR001135">
    <property type="entry name" value="NADH_Q_OxRdtase_suD"/>
</dbReference>
<name>A0A3B0T103_9ZZZZ</name>
<dbReference type="GO" id="GO:0048038">
    <property type="term" value="F:quinone binding"/>
    <property type="evidence" value="ECO:0007669"/>
    <property type="project" value="InterPro"/>
</dbReference>
<dbReference type="AlphaFoldDB" id="A0A3B0T103"/>
<proteinExistence type="inferred from homology"/>
<gene>
    <name evidence="2" type="ORF">MNBD_ACTINO01-2396</name>
</gene>
<protein>
    <submittedName>
        <fullName evidence="2">NADH-ubiquinone oxidoreductase chain D</fullName>
        <ecNumber evidence="2">1.6.5.3</ecNumber>
    </submittedName>
</protein>
<accession>A0A3B0T103</accession>
<dbReference type="EC" id="1.6.5.3" evidence="2"/>
<dbReference type="GO" id="GO:0051287">
    <property type="term" value="F:NAD binding"/>
    <property type="evidence" value="ECO:0007669"/>
    <property type="project" value="InterPro"/>
</dbReference>
<dbReference type="SUPFAM" id="SSF56762">
    <property type="entry name" value="HydB/Nqo4-like"/>
    <property type="match status" value="1"/>
</dbReference>
<keyword evidence="2" id="KW-0560">Oxidoreductase</keyword>
<dbReference type="InterPro" id="IPR029014">
    <property type="entry name" value="NiFe-Hase_large"/>
</dbReference>
<dbReference type="Gene3D" id="1.10.645.10">
    <property type="entry name" value="Cytochrome-c3 Hydrogenase, chain B"/>
    <property type="match status" value="1"/>
</dbReference>
<dbReference type="PANTHER" id="PTHR11993:SF10">
    <property type="entry name" value="NADH DEHYDROGENASE [UBIQUINONE] IRON-SULFUR PROTEIN 2, MITOCHONDRIAL"/>
    <property type="match status" value="1"/>
</dbReference>
<dbReference type="EMBL" id="UOEI01000578">
    <property type="protein sequence ID" value="VAW08142.1"/>
    <property type="molecule type" value="Genomic_DNA"/>
</dbReference>
<feature type="domain" description="NADH-quinone oxidoreductase subunit D" evidence="1">
    <location>
        <begin position="202"/>
        <end position="472"/>
    </location>
</feature>
<reference evidence="2" key="1">
    <citation type="submission" date="2018-06" db="EMBL/GenBank/DDBJ databases">
        <authorList>
            <person name="Zhirakovskaya E."/>
        </authorList>
    </citation>
    <scope>NUCLEOTIDE SEQUENCE</scope>
</reference>
<dbReference type="GO" id="GO:0016651">
    <property type="term" value="F:oxidoreductase activity, acting on NAD(P)H"/>
    <property type="evidence" value="ECO:0007669"/>
    <property type="project" value="InterPro"/>
</dbReference>